<protein>
    <submittedName>
        <fullName evidence="13">Magnesium and cobalt transport protein CorA</fullName>
    </submittedName>
</protein>
<dbReference type="Gene3D" id="1.20.58.340">
    <property type="entry name" value="Magnesium transport protein CorA, transmembrane region"/>
    <property type="match status" value="2"/>
</dbReference>
<keyword evidence="9 12" id="KW-0472">Membrane</keyword>
<dbReference type="InterPro" id="IPR045861">
    <property type="entry name" value="CorA_cytoplasmic_dom"/>
</dbReference>
<evidence type="ECO:0000313" key="13">
    <source>
        <dbReference type="EMBL" id="NML95478.1"/>
    </source>
</evidence>
<dbReference type="GO" id="GO:0000287">
    <property type="term" value="F:magnesium ion binding"/>
    <property type="evidence" value="ECO:0007669"/>
    <property type="project" value="TreeGrafter"/>
</dbReference>
<name>A0A7Y0BS62_9SPHN</name>
<dbReference type="InterPro" id="IPR045863">
    <property type="entry name" value="CorA_TM1_TM2"/>
</dbReference>
<dbReference type="AlphaFoldDB" id="A0A7Y0BS62"/>
<dbReference type="SUPFAM" id="SSF143865">
    <property type="entry name" value="CorA soluble domain-like"/>
    <property type="match status" value="1"/>
</dbReference>
<dbReference type="FunFam" id="1.20.58.340:FF:000004">
    <property type="entry name" value="Magnesium transport protein CorA"/>
    <property type="match status" value="1"/>
</dbReference>
<keyword evidence="7 12" id="KW-1133">Transmembrane helix</keyword>
<dbReference type="Pfam" id="PF01544">
    <property type="entry name" value="CorA"/>
    <property type="match status" value="1"/>
</dbReference>
<reference evidence="13 14" key="1">
    <citation type="submission" date="2020-04" db="EMBL/GenBank/DDBJ databases">
        <title>Novosphingobium sp. TW-4 isolated from soil.</title>
        <authorList>
            <person name="Dahal R.H."/>
            <person name="Chaudhary D.K."/>
        </authorList>
    </citation>
    <scope>NUCLEOTIDE SEQUENCE [LARGE SCALE GENOMIC DNA]</scope>
    <source>
        <strain evidence="13 14">TW-4</strain>
    </source>
</reference>
<dbReference type="Gene3D" id="3.30.460.20">
    <property type="entry name" value="CorA soluble domain-like"/>
    <property type="match status" value="1"/>
</dbReference>
<evidence type="ECO:0000256" key="11">
    <source>
        <dbReference type="ARBA" id="ARBA00045497"/>
    </source>
</evidence>
<keyword evidence="14" id="KW-1185">Reference proteome</keyword>
<evidence type="ECO:0000256" key="10">
    <source>
        <dbReference type="ARBA" id="ARBA00034269"/>
    </source>
</evidence>
<comment type="subcellular location">
    <subcellularLocation>
        <location evidence="1">Cell membrane</location>
        <topology evidence="1">Multi-pass membrane protein</topology>
    </subcellularLocation>
</comment>
<comment type="catalytic activity">
    <reaction evidence="10">
        <text>Mg(2+)(in) = Mg(2+)(out)</text>
        <dbReference type="Rhea" id="RHEA:29827"/>
        <dbReference type="ChEBI" id="CHEBI:18420"/>
    </reaction>
</comment>
<evidence type="ECO:0000256" key="4">
    <source>
        <dbReference type="ARBA" id="ARBA00022475"/>
    </source>
</evidence>
<evidence type="ECO:0000256" key="8">
    <source>
        <dbReference type="ARBA" id="ARBA00023065"/>
    </source>
</evidence>
<dbReference type="CDD" id="cd12830">
    <property type="entry name" value="MtCorA-like"/>
    <property type="match status" value="1"/>
</dbReference>
<evidence type="ECO:0000256" key="1">
    <source>
        <dbReference type="ARBA" id="ARBA00004651"/>
    </source>
</evidence>
<organism evidence="13 14">
    <name type="scientific">Novosphingobium olei</name>
    <dbReference type="NCBI Taxonomy" id="2728851"/>
    <lineage>
        <taxon>Bacteria</taxon>
        <taxon>Pseudomonadati</taxon>
        <taxon>Pseudomonadota</taxon>
        <taxon>Alphaproteobacteria</taxon>
        <taxon>Sphingomonadales</taxon>
        <taxon>Sphingomonadaceae</taxon>
        <taxon>Novosphingobium</taxon>
    </lineage>
</organism>
<evidence type="ECO:0000313" key="14">
    <source>
        <dbReference type="Proteomes" id="UP000583556"/>
    </source>
</evidence>
<evidence type="ECO:0000256" key="2">
    <source>
        <dbReference type="ARBA" id="ARBA00009765"/>
    </source>
</evidence>
<dbReference type="PANTHER" id="PTHR46494">
    <property type="entry name" value="CORA FAMILY METAL ION TRANSPORTER (EUROFUNG)"/>
    <property type="match status" value="1"/>
</dbReference>
<evidence type="ECO:0000256" key="12">
    <source>
        <dbReference type="SAM" id="Phobius"/>
    </source>
</evidence>
<dbReference type="GO" id="GO:0050897">
    <property type="term" value="F:cobalt ion binding"/>
    <property type="evidence" value="ECO:0007669"/>
    <property type="project" value="TreeGrafter"/>
</dbReference>
<dbReference type="Proteomes" id="UP000583556">
    <property type="component" value="Unassembled WGS sequence"/>
</dbReference>
<dbReference type="RefSeq" id="WP_169494685.1">
    <property type="nucleotide sequence ID" value="NZ_AP029021.1"/>
</dbReference>
<keyword evidence="3" id="KW-0813">Transport</keyword>
<evidence type="ECO:0000256" key="9">
    <source>
        <dbReference type="ARBA" id="ARBA00023136"/>
    </source>
</evidence>
<comment type="function">
    <text evidence="11">Mediates influx of magnesium ions. Alternates between open and closed states. Activated by low cytoplasmic Mg(2+) levels. Inactive when cytoplasmic Mg(2+) levels are high.</text>
</comment>
<feature type="transmembrane region" description="Helical" evidence="12">
    <location>
        <begin position="297"/>
        <end position="317"/>
    </location>
</feature>
<dbReference type="InterPro" id="IPR002523">
    <property type="entry name" value="MgTranspt_CorA/ZnTranspt_ZntB"/>
</dbReference>
<dbReference type="EMBL" id="JABBGM010000010">
    <property type="protein sequence ID" value="NML95478.1"/>
    <property type="molecule type" value="Genomic_DNA"/>
</dbReference>
<evidence type="ECO:0000256" key="5">
    <source>
        <dbReference type="ARBA" id="ARBA00022692"/>
    </source>
</evidence>
<gene>
    <name evidence="13" type="ORF">HHL27_17520</name>
</gene>
<comment type="similarity">
    <text evidence="2">Belongs to the CorA metal ion transporter (MIT) (TC 1.A.35) family.</text>
</comment>
<evidence type="ECO:0000256" key="3">
    <source>
        <dbReference type="ARBA" id="ARBA00022448"/>
    </source>
</evidence>
<keyword evidence="4" id="KW-1003">Cell membrane</keyword>
<proteinExistence type="inferred from homology"/>
<dbReference type="PANTHER" id="PTHR46494:SF1">
    <property type="entry name" value="CORA FAMILY METAL ION TRANSPORTER (EUROFUNG)"/>
    <property type="match status" value="1"/>
</dbReference>
<dbReference type="GO" id="GO:0005886">
    <property type="term" value="C:plasma membrane"/>
    <property type="evidence" value="ECO:0007669"/>
    <property type="project" value="UniProtKB-SubCell"/>
</dbReference>
<keyword evidence="5 12" id="KW-0812">Transmembrane</keyword>
<feature type="transmembrane region" description="Helical" evidence="12">
    <location>
        <begin position="266"/>
        <end position="285"/>
    </location>
</feature>
<comment type="caution">
    <text evidence="13">The sequence shown here is derived from an EMBL/GenBank/DDBJ whole genome shotgun (WGS) entry which is preliminary data.</text>
</comment>
<evidence type="ECO:0000256" key="7">
    <source>
        <dbReference type="ARBA" id="ARBA00022989"/>
    </source>
</evidence>
<dbReference type="GO" id="GO:0015095">
    <property type="term" value="F:magnesium ion transmembrane transporter activity"/>
    <property type="evidence" value="ECO:0007669"/>
    <property type="project" value="TreeGrafter"/>
</dbReference>
<accession>A0A7Y0BS62</accession>
<evidence type="ECO:0000256" key="6">
    <source>
        <dbReference type="ARBA" id="ARBA00022842"/>
    </source>
</evidence>
<dbReference type="GO" id="GO:0015087">
    <property type="term" value="F:cobalt ion transmembrane transporter activity"/>
    <property type="evidence" value="ECO:0007669"/>
    <property type="project" value="TreeGrafter"/>
</dbReference>
<sequence length="323" mass="36814">MIVAARRYSAGKAHEIAIELDGQRRECPAGCFDWIGLCEPDAAEMELVRRQYGLHPLAVEDALNPRQMPKVDIYGKQLFVVARTASLGEDGESIVYGQTAFFLGTDFIISVRFGSSRAHRELRRELEADAERLAEGADYVLHAVLDFIADGYLPIMDRLEDVAQGMEESAIDVFPEQAVIRRIFRLRRQLRRFERVIGPMEEMVERLVQADLPTIDPSARIWFRDVLDHVRRVMARMRGLKETLAAIVETASLLEQHRQGEMTRQLAAWAAILAVPTAIAGIYGMNFDYIPELKWHYGYFVVWAAIISICGGLYVRFRRIGWL</sequence>
<keyword evidence="8" id="KW-0406">Ion transport</keyword>
<keyword evidence="6" id="KW-0460">Magnesium</keyword>
<dbReference type="SUPFAM" id="SSF144083">
    <property type="entry name" value="Magnesium transport protein CorA, transmembrane region"/>
    <property type="match status" value="1"/>
</dbReference>